<gene>
    <name evidence="10" type="primary">lon</name>
    <name evidence="19" type="ORF">SD28_03775</name>
</gene>
<keyword evidence="19" id="KW-0238">DNA-binding</keyword>
<dbReference type="GO" id="GO:0043565">
    <property type="term" value="F:sequence-specific DNA binding"/>
    <property type="evidence" value="ECO:0007669"/>
    <property type="project" value="UniProtKB-UniRule"/>
</dbReference>
<evidence type="ECO:0000256" key="5">
    <source>
        <dbReference type="ARBA" id="ARBA00022801"/>
    </source>
</evidence>
<comment type="function">
    <text evidence="10">ATP-dependent serine protease that mediates the selective degradation of mutant and abnormal proteins as well as certain short-lived regulatory proteins. Required for cellular homeostasis and for survival from DNA damage and developmental changes induced by stress. Degrades polypeptides processively to yield small peptide fragments that are 5 to 10 amino acids long. Binds to DNA in a double-stranded, site-specific manner.</text>
</comment>
<dbReference type="Gene3D" id="1.10.8.60">
    <property type="match status" value="1"/>
</dbReference>
<evidence type="ECO:0000256" key="13">
    <source>
        <dbReference type="PIRSR" id="PIRSR001174-2"/>
    </source>
</evidence>
<keyword evidence="2 10" id="KW-0963">Cytoplasm</keyword>
<dbReference type="NCBIfam" id="TIGR00763">
    <property type="entry name" value="lon"/>
    <property type="match status" value="1"/>
</dbReference>
<dbReference type="Gene3D" id="2.30.130.40">
    <property type="entry name" value="LON domain-like"/>
    <property type="match status" value="1"/>
</dbReference>
<dbReference type="GO" id="GO:0016887">
    <property type="term" value="F:ATP hydrolysis activity"/>
    <property type="evidence" value="ECO:0007669"/>
    <property type="project" value="UniProtKB-UniRule"/>
</dbReference>
<evidence type="ECO:0000256" key="4">
    <source>
        <dbReference type="ARBA" id="ARBA00022741"/>
    </source>
</evidence>
<dbReference type="InterPro" id="IPR046336">
    <property type="entry name" value="Lon_prtase_N_sf"/>
</dbReference>
<dbReference type="FunFam" id="1.20.5.5270:FF:000002">
    <property type="entry name" value="Lon protease homolog"/>
    <property type="match status" value="1"/>
</dbReference>
<feature type="active site" evidence="10 12">
    <location>
        <position position="727"/>
    </location>
</feature>
<comment type="subcellular location">
    <subcellularLocation>
        <location evidence="1 10 11">Cytoplasm</location>
    </subcellularLocation>
</comment>
<evidence type="ECO:0000256" key="2">
    <source>
        <dbReference type="ARBA" id="ARBA00022490"/>
    </source>
</evidence>
<dbReference type="CDD" id="cd19500">
    <property type="entry name" value="RecA-like_Lon"/>
    <property type="match status" value="1"/>
</dbReference>
<evidence type="ECO:0000256" key="16">
    <source>
        <dbReference type="SAM" id="Coils"/>
    </source>
</evidence>
<dbReference type="GO" id="GO:0005737">
    <property type="term" value="C:cytoplasm"/>
    <property type="evidence" value="ECO:0007669"/>
    <property type="project" value="UniProtKB-SubCell"/>
</dbReference>
<evidence type="ECO:0000256" key="14">
    <source>
        <dbReference type="PROSITE-ProRule" id="PRU01122"/>
    </source>
</evidence>
<dbReference type="InterPro" id="IPR015947">
    <property type="entry name" value="PUA-like_sf"/>
</dbReference>
<accession>A0A0A8E5C9</accession>
<evidence type="ECO:0000256" key="3">
    <source>
        <dbReference type="ARBA" id="ARBA00022670"/>
    </source>
</evidence>
<dbReference type="AlphaFoldDB" id="A0A0A8E5C9"/>
<dbReference type="GO" id="GO:0006515">
    <property type="term" value="P:protein quality control for misfolded or incompletely synthesized proteins"/>
    <property type="evidence" value="ECO:0007669"/>
    <property type="project" value="UniProtKB-UniRule"/>
</dbReference>
<dbReference type="GO" id="GO:0004176">
    <property type="term" value="F:ATP-dependent peptidase activity"/>
    <property type="evidence" value="ECO:0007669"/>
    <property type="project" value="UniProtKB-UniRule"/>
</dbReference>
<dbReference type="InterPro" id="IPR003111">
    <property type="entry name" value="Lon_prtase_N"/>
</dbReference>
<keyword evidence="16" id="KW-0175">Coiled coil</keyword>
<sequence>MAEILNVVPVIPLRDVVIYPNMTIPLNVGRKKSINAVKEASNNYNNYILLATQKNGSSSGDVAENIYDIATLAKVIQIMKLPDGSLKIIVEGLTKTIVDKYIDEKDCIYAHIQQDASKPIQTQDSTQLSKELKAIILSISESLKEFVEYSGTITKEALSTLINTQQPDKFIYEIATILNSSIAKKQKILEADDLKAKALILLTCLEEELEILELEAKIKDRVKAQVDKNQREYYLNEQVKAIYKELGEADEESEISALKKKIESTKMSKEAKEKCLKELKKLKSMPPSSSESAVSRNYIETILSLPWGKRTKVKKDINLAEKVLEKDHYGIKKVKDRILEHLAVQIKRDSNTKAPILCLVGPPGVGKTSIGQSIARATGREYIRMALGGVRDESEIRGHRRTYIGSMPGQIIQKIIKAKTENPLFLLDEIDKISSDFRGDPSAALLEVLDPEQNNTFNDHYLEIDYDLSKVMFVATANSLDIDPALRDRLEIINLSGYTELEKQAIAKQYLIPKALANNGLNNKELTFTPIAVLDIIRYYTREAGVRNLQQKIDSICRKVVKNALKNSEITKTSITQKNLEEYLGVYQYDYGVKNLKPKVGQVTGLAWTSVGGELLTIEALAMPGKGKVKYTGSLGNVMKESIDAAFSVVRSISKDYKLEDDFYEKKDIHIHVPEGATPKDGPSAGIAMTTALVSVYTNKPVRNDIAMTGEVTLRGDVLAIGGLKEKLLAALRGGIKEVLIPKQNVKNLVEIDKEITEKLKITPVNNIKDVLLRVF</sequence>
<evidence type="ECO:0000313" key="20">
    <source>
        <dbReference type="Proteomes" id="UP000031104"/>
    </source>
</evidence>
<dbReference type="InterPro" id="IPR004815">
    <property type="entry name" value="Lon_bac/euk-typ"/>
</dbReference>
<evidence type="ECO:0000256" key="10">
    <source>
        <dbReference type="HAMAP-Rule" id="MF_01973"/>
    </source>
</evidence>
<dbReference type="SUPFAM" id="SSF88697">
    <property type="entry name" value="PUA domain-like"/>
    <property type="match status" value="1"/>
</dbReference>
<dbReference type="Gene3D" id="3.40.50.300">
    <property type="entry name" value="P-loop containing nucleotide triphosphate hydrolases"/>
    <property type="match status" value="1"/>
</dbReference>
<dbReference type="EC" id="3.4.21.53" evidence="10 11"/>
<dbReference type="PROSITE" id="PS51787">
    <property type="entry name" value="LON_N"/>
    <property type="match status" value="1"/>
</dbReference>
<dbReference type="Gene3D" id="1.20.5.5270">
    <property type="match status" value="1"/>
</dbReference>
<dbReference type="STRING" id="594679.SD28_03775"/>
<protein>
    <recommendedName>
        <fullName evidence="10 11">Lon protease</fullName>
        <ecNumber evidence="10 11">3.4.21.53</ecNumber>
    </recommendedName>
    <alternativeName>
        <fullName evidence="10">ATP-dependent protease La</fullName>
    </alternativeName>
</protein>
<reference evidence="19 20" key="1">
    <citation type="submission" date="2014-12" db="EMBL/GenBank/DDBJ databases">
        <title>Complete genome sequence of Francisella guanzhouensis strain 08HL01032 isolated from air-conditioning system in China.</title>
        <authorList>
            <person name="Svensson D."/>
            <person name="Ohrman C."/>
            <person name="Backman S."/>
            <person name="Karlsson E."/>
            <person name="Nilsson E."/>
            <person name="Bystrom M."/>
            <person name="Larkeryd A."/>
            <person name="Stenberg P."/>
            <person name="Scholtz H.C."/>
            <person name="Forsman M."/>
            <person name="Sjodin A."/>
        </authorList>
    </citation>
    <scope>NUCLEOTIDE SEQUENCE [LARGE SCALE GENOMIC DNA]</scope>
    <source>
        <strain evidence="19 20">08HL01032</strain>
    </source>
</reference>
<feature type="coiled-coil region" evidence="16">
    <location>
        <begin position="195"/>
        <end position="222"/>
    </location>
</feature>
<dbReference type="PANTHER" id="PTHR10046">
    <property type="entry name" value="ATP DEPENDENT LON PROTEASE FAMILY MEMBER"/>
    <property type="match status" value="1"/>
</dbReference>
<proteinExistence type="evidence at transcript level"/>
<dbReference type="EMBL" id="CP010427">
    <property type="protein sequence ID" value="AJC48812.1"/>
    <property type="molecule type" value="Genomic_DNA"/>
</dbReference>
<evidence type="ECO:0000259" key="17">
    <source>
        <dbReference type="PROSITE" id="PS51786"/>
    </source>
</evidence>
<dbReference type="GO" id="GO:0004252">
    <property type="term" value="F:serine-type endopeptidase activity"/>
    <property type="evidence" value="ECO:0007669"/>
    <property type="project" value="UniProtKB-UniRule"/>
</dbReference>
<dbReference type="InterPro" id="IPR027065">
    <property type="entry name" value="Lon_Prtase"/>
</dbReference>
<dbReference type="InterPro" id="IPR020568">
    <property type="entry name" value="Ribosomal_Su5_D2-typ_SF"/>
</dbReference>
<dbReference type="Pfam" id="PF02190">
    <property type="entry name" value="LON_substr_bdg"/>
    <property type="match status" value="1"/>
</dbReference>
<feature type="domain" description="Lon proteolytic" evidence="17">
    <location>
        <begin position="597"/>
        <end position="776"/>
    </location>
</feature>
<dbReference type="RefSeq" id="WP_039124235.1">
    <property type="nucleotide sequence ID" value="NZ_CP010427.1"/>
</dbReference>
<feature type="active site" evidence="10 12">
    <location>
        <position position="684"/>
    </location>
</feature>
<dbReference type="InterPro" id="IPR003959">
    <property type="entry name" value="ATPase_AAA_core"/>
</dbReference>
<dbReference type="InterPro" id="IPR003593">
    <property type="entry name" value="AAA+_ATPase"/>
</dbReference>
<name>A0A0A8E5C9_9GAMM</name>
<comment type="subunit">
    <text evidence="10 11">Homohexamer. Organized in a ring with a central cavity.</text>
</comment>
<dbReference type="SMART" id="SM00464">
    <property type="entry name" value="LON"/>
    <property type="match status" value="1"/>
</dbReference>
<evidence type="ECO:0000256" key="1">
    <source>
        <dbReference type="ARBA" id="ARBA00004496"/>
    </source>
</evidence>
<keyword evidence="8 10" id="KW-0346">Stress response</keyword>
<dbReference type="FunFam" id="3.40.50.300:FF:000021">
    <property type="entry name" value="Lon protease homolog"/>
    <property type="match status" value="1"/>
</dbReference>
<feature type="binding site" evidence="10 13">
    <location>
        <begin position="361"/>
        <end position="368"/>
    </location>
    <ligand>
        <name>ATP</name>
        <dbReference type="ChEBI" id="CHEBI:30616"/>
    </ligand>
</feature>
<dbReference type="Pfam" id="PF22667">
    <property type="entry name" value="Lon_lid"/>
    <property type="match status" value="1"/>
</dbReference>
<dbReference type="Gene3D" id="1.20.58.1480">
    <property type="match status" value="1"/>
</dbReference>
<dbReference type="SMART" id="SM00382">
    <property type="entry name" value="AAA"/>
    <property type="match status" value="1"/>
</dbReference>
<evidence type="ECO:0000256" key="15">
    <source>
        <dbReference type="RuleBase" id="RU000591"/>
    </source>
</evidence>
<dbReference type="KEGG" id="fgu:SD28_03775"/>
<evidence type="ECO:0000256" key="11">
    <source>
        <dbReference type="PIRNR" id="PIRNR001174"/>
    </source>
</evidence>
<dbReference type="InterPro" id="IPR014721">
    <property type="entry name" value="Ribsml_uS5_D2-typ_fold_subgr"/>
</dbReference>
<keyword evidence="4 10" id="KW-0547">Nucleotide-binding</keyword>
<dbReference type="InterPro" id="IPR054594">
    <property type="entry name" value="Lon_lid"/>
</dbReference>
<dbReference type="HAMAP" id="MF_01973">
    <property type="entry name" value="lon_bact"/>
    <property type="match status" value="1"/>
</dbReference>
<dbReference type="PIRSF" id="PIRSF001174">
    <property type="entry name" value="Lon_proteas"/>
    <property type="match status" value="1"/>
</dbReference>
<evidence type="ECO:0000256" key="8">
    <source>
        <dbReference type="ARBA" id="ARBA00023016"/>
    </source>
</evidence>
<evidence type="ECO:0000256" key="6">
    <source>
        <dbReference type="ARBA" id="ARBA00022825"/>
    </source>
</evidence>
<dbReference type="PRINTS" id="PR00830">
    <property type="entry name" value="ENDOLAPTASE"/>
</dbReference>
<dbReference type="Pfam" id="PF00004">
    <property type="entry name" value="AAA"/>
    <property type="match status" value="1"/>
</dbReference>
<keyword evidence="20" id="KW-1185">Reference proteome</keyword>
<dbReference type="PROSITE" id="PS51786">
    <property type="entry name" value="LON_PROTEOLYTIC"/>
    <property type="match status" value="1"/>
</dbReference>
<dbReference type="HOGENOM" id="CLU_004109_4_3_6"/>
<evidence type="ECO:0000256" key="9">
    <source>
        <dbReference type="ARBA" id="ARBA00050665"/>
    </source>
</evidence>
<dbReference type="OrthoDB" id="9803599at2"/>
<dbReference type="Proteomes" id="UP000031104">
    <property type="component" value="Chromosome"/>
</dbReference>
<dbReference type="NCBIfam" id="NF008053">
    <property type="entry name" value="PRK10787.1"/>
    <property type="match status" value="1"/>
</dbReference>
<dbReference type="InterPro" id="IPR027543">
    <property type="entry name" value="Lon_bac"/>
</dbReference>
<dbReference type="Gene3D" id="3.30.230.10">
    <property type="match status" value="1"/>
</dbReference>
<evidence type="ECO:0000256" key="7">
    <source>
        <dbReference type="ARBA" id="ARBA00022840"/>
    </source>
</evidence>
<keyword evidence="7 10" id="KW-0067">ATP-binding</keyword>
<comment type="induction">
    <text evidence="10">By heat shock.</text>
</comment>
<dbReference type="Pfam" id="PF05362">
    <property type="entry name" value="Lon_C"/>
    <property type="match status" value="1"/>
</dbReference>
<keyword evidence="6 10" id="KW-0720">Serine protease</keyword>
<dbReference type="SUPFAM" id="SSF54211">
    <property type="entry name" value="Ribosomal protein S5 domain 2-like"/>
    <property type="match status" value="1"/>
</dbReference>
<comment type="catalytic activity">
    <reaction evidence="9 10 11 14">
        <text>Hydrolysis of proteins in presence of ATP.</text>
        <dbReference type="EC" id="3.4.21.53"/>
    </reaction>
</comment>
<keyword evidence="5 10" id="KW-0378">Hydrolase</keyword>
<dbReference type="InterPro" id="IPR008269">
    <property type="entry name" value="Lon_proteolytic"/>
</dbReference>
<feature type="domain" description="Lon N-terminal" evidence="18">
    <location>
        <begin position="8"/>
        <end position="209"/>
    </location>
</feature>
<dbReference type="InterPro" id="IPR027417">
    <property type="entry name" value="P-loop_NTPase"/>
</dbReference>
<dbReference type="GO" id="GO:0034605">
    <property type="term" value="P:cellular response to heat"/>
    <property type="evidence" value="ECO:0007669"/>
    <property type="project" value="UniProtKB-UniRule"/>
</dbReference>
<keyword evidence="3 10" id="KW-0645">Protease</keyword>
<dbReference type="SUPFAM" id="SSF52540">
    <property type="entry name" value="P-loop containing nucleoside triphosphate hydrolases"/>
    <property type="match status" value="1"/>
</dbReference>
<evidence type="ECO:0000313" key="19">
    <source>
        <dbReference type="EMBL" id="AJC48812.1"/>
    </source>
</evidence>
<dbReference type="InterPro" id="IPR008268">
    <property type="entry name" value="Peptidase_S16_AS"/>
</dbReference>
<comment type="similarity">
    <text evidence="10 11 14 15">Belongs to the peptidase S16 family.</text>
</comment>
<evidence type="ECO:0000256" key="12">
    <source>
        <dbReference type="PIRSR" id="PIRSR001174-1"/>
    </source>
</evidence>
<dbReference type="PROSITE" id="PS01046">
    <property type="entry name" value="LON_SER"/>
    <property type="match status" value="1"/>
</dbReference>
<evidence type="ECO:0000259" key="18">
    <source>
        <dbReference type="PROSITE" id="PS51787"/>
    </source>
</evidence>
<organism evidence="19 20">
    <name type="scientific">Allofrancisella guangzhouensis</name>
    <dbReference type="NCBI Taxonomy" id="594679"/>
    <lineage>
        <taxon>Bacteria</taxon>
        <taxon>Pseudomonadati</taxon>
        <taxon>Pseudomonadota</taxon>
        <taxon>Gammaproteobacteria</taxon>
        <taxon>Thiotrichales</taxon>
        <taxon>Francisellaceae</taxon>
        <taxon>Allofrancisella</taxon>
    </lineage>
</organism>
<dbReference type="GO" id="GO:0005524">
    <property type="term" value="F:ATP binding"/>
    <property type="evidence" value="ECO:0007669"/>
    <property type="project" value="UniProtKB-UniRule"/>
</dbReference>